<keyword evidence="11" id="KW-1185">Reference proteome</keyword>
<keyword evidence="2 9" id="KW-0813">Transport</keyword>
<dbReference type="PANTHER" id="PTHR42982">
    <property type="entry name" value="SEC-INDEPENDENT PROTEIN TRANSLOCASE PROTEIN TATA"/>
    <property type="match status" value="1"/>
</dbReference>
<dbReference type="RefSeq" id="WP_324668224.1">
    <property type="nucleotide sequence ID" value="NZ_CP141614.1"/>
</dbReference>
<dbReference type="HAMAP" id="MF_00236">
    <property type="entry name" value="TatA_E"/>
    <property type="match status" value="1"/>
</dbReference>
<evidence type="ECO:0000313" key="11">
    <source>
        <dbReference type="Proteomes" id="UP001333102"/>
    </source>
</evidence>
<proteinExistence type="inferred from homology"/>
<dbReference type="InterPro" id="IPR003369">
    <property type="entry name" value="TatA/B/E"/>
</dbReference>
<dbReference type="PRINTS" id="PR01506">
    <property type="entry name" value="TATBPROTEIN"/>
</dbReference>
<evidence type="ECO:0000256" key="3">
    <source>
        <dbReference type="ARBA" id="ARBA00022475"/>
    </source>
</evidence>
<evidence type="ECO:0000256" key="1">
    <source>
        <dbReference type="ARBA" id="ARBA00004162"/>
    </source>
</evidence>
<comment type="subcellular location">
    <subcellularLocation>
        <location evidence="1 9">Cell membrane</location>
        <topology evidence="1 9">Single-pass membrane protein</topology>
    </subcellularLocation>
</comment>
<evidence type="ECO:0000256" key="4">
    <source>
        <dbReference type="ARBA" id="ARBA00022692"/>
    </source>
</evidence>
<evidence type="ECO:0000256" key="9">
    <source>
        <dbReference type="HAMAP-Rule" id="MF_00236"/>
    </source>
</evidence>
<organism evidence="10 11">
    <name type="scientific">Geochorda subterranea</name>
    <dbReference type="NCBI Taxonomy" id="3109564"/>
    <lineage>
        <taxon>Bacteria</taxon>
        <taxon>Bacillati</taxon>
        <taxon>Bacillota</taxon>
        <taxon>Limnochordia</taxon>
        <taxon>Limnochordales</taxon>
        <taxon>Geochordaceae</taxon>
        <taxon>Geochorda</taxon>
    </lineage>
</organism>
<keyword evidence="8 9" id="KW-0472">Membrane</keyword>
<name>A0ABZ1BMF2_9FIRM</name>
<dbReference type="PANTHER" id="PTHR42982:SF1">
    <property type="entry name" value="SEC-INDEPENDENT PROTEIN TRANSLOCASE PROTEIN TATA"/>
    <property type="match status" value="1"/>
</dbReference>
<dbReference type="EMBL" id="CP141614">
    <property type="protein sequence ID" value="WRP13952.1"/>
    <property type="molecule type" value="Genomic_DNA"/>
</dbReference>
<sequence>MPHIGPAELLVILLLALIVFGPGKLPQLGKAVGQSFREFKESLNAARGDEADEERRKPQQP</sequence>
<dbReference type="InterPro" id="IPR006312">
    <property type="entry name" value="TatA/E"/>
</dbReference>
<evidence type="ECO:0000256" key="5">
    <source>
        <dbReference type="ARBA" id="ARBA00022927"/>
    </source>
</evidence>
<evidence type="ECO:0000256" key="2">
    <source>
        <dbReference type="ARBA" id="ARBA00022448"/>
    </source>
</evidence>
<dbReference type="NCBIfam" id="NF011430">
    <property type="entry name" value="PRK14861.1"/>
    <property type="match status" value="1"/>
</dbReference>
<comment type="similarity">
    <text evidence="9">Belongs to the TatA/E family.</text>
</comment>
<evidence type="ECO:0000313" key="10">
    <source>
        <dbReference type="EMBL" id="WRP13952.1"/>
    </source>
</evidence>
<keyword evidence="6 9" id="KW-1133">Transmembrane helix</keyword>
<keyword evidence="7 9" id="KW-0811">Translocation</keyword>
<reference evidence="11" key="1">
    <citation type="submission" date="2023-12" db="EMBL/GenBank/DDBJ databases">
        <title>Novel isolates from deep terrestrial aquifers shed light on the physiology and ecology of the class Limnochordia.</title>
        <authorList>
            <person name="Karnachuk O.V."/>
            <person name="Lukina A.P."/>
            <person name="Avakyan M.R."/>
            <person name="Kadnikov V."/>
            <person name="Begmatov S."/>
            <person name="Beletsky A.V."/>
            <person name="Mardanov A.V."/>
            <person name="Ravin N.V."/>
        </authorList>
    </citation>
    <scope>NUCLEOTIDE SEQUENCE [LARGE SCALE GENOMIC DNA]</scope>
    <source>
        <strain evidence="11">LN</strain>
    </source>
</reference>
<keyword evidence="4 9" id="KW-0812">Transmembrane</keyword>
<protein>
    <recommendedName>
        <fullName evidence="9">Sec-independent protein translocase protein TatA</fullName>
    </recommendedName>
</protein>
<dbReference type="Proteomes" id="UP001333102">
    <property type="component" value="Chromosome"/>
</dbReference>
<keyword evidence="3 9" id="KW-1003">Cell membrane</keyword>
<accession>A0ABZ1BMF2</accession>
<evidence type="ECO:0000256" key="7">
    <source>
        <dbReference type="ARBA" id="ARBA00023010"/>
    </source>
</evidence>
<comment type="subunit">
    <text evidence="9">Forms a complex with TatC.</text>
</comment>
<dbReference type="NCBIfam" id="TIGR01411">
    <property type="entry name" value="tatAE"/>
    <property type="match status" value="1"/>
</dbReference>
<dbReference type="Pfam" id="PF02416">
    <property type="entry name" value="TatA_B_E"/>
    <property type="match status" value="1"/>
</dbReference>
<dbReference type="Gene3D" id="1.20.5.3310">
    <property type="match status" value="1"/>
</dbReference>
<evidence type="ECO:0000256" key="8">
    <source>
        <dbReference type="ARBA" id="ARBA00023136"/>
    </source>
</evidence>
<comment type="function">
    <text evidence="9">Part of the twin-arginine translocation (Tat) system that transports large folded proteins containing a characteristic twin-arginine motif in their signal peptide across membranes. TatA could form the protein-conducting channel of the Tat system.</text>
</comment>
<evidence type="ECO:0000256" key="6">
    <source>
        <dbReference type="ARBA" id="ARBA00022989"/>
    </source>
</evidence>
<gene>
    <name evidence="9 10" type="primary">tatA</name>
    <name evidence="10" type="ORF">VLY81_11025</name>
</gene>
<keyword evidence="5 9" id="KW-0653">Protein transport</keyword>